<feature type="binding site" evidence="14">
    <location>
        <position position="161"/>
    </location>
    <ligand>
        <name>NADP(+)</name>
        <dbReference type="ChEBI" id="CHEBI:58349"/>
    </ligand>
</feature>
<dbReference type="GO" id="GO:0008835">
    <property type="term" value="F:diaminohydroxyphosphoribosylaminopyrimidine deaminase activity"/>
    <property type="evidence" value="ECO:0007669"/>
    <property type="project" value="UniProtKB-EC"/>
</dbReference>
<dbReference type="PANTHER" id="PTHR38011">
    <property type="entry name" value="DIHYDROFOLATE REDUCTASE FAMILY PROTEIN (AFU_ORTHOLOGUE AFUA_8G06820)"/>
    <property type="match status" value="1"/>
</dbReference>
<dbReference type="PROSITE" id="PS51747">
    <property type="entry name" value="CYT_DCMP_DEAMINASES_2"/>
    <property type="match status" value="1"/>
</dbReference>
<reference evidence="17" key="1">
    <citation type="submission" date="2023-04" db="EMBL/GenBank/DDBJ databases">
        <title>Complete genome sequence of Temperatibacter marinus.</title>
        <authorList>
            <person name="Rong J.-C."/>
            <person name="Yi M.-L."/>
            <person name="Zhao Q."/>
        </authorList>
    </citation>
    <scope>NUCLEOTIDE SEQUENCE</scope>
    <source>
        <strain evidence="17">NBRC 110045</strain>
    </source>
</reference>
<keyword evidence="7 12" id="KW-0479">Metal-binding</keyword>
<dbReference type="InterPro" id="IPR002125">
    <property type="entry name" value="CMP_dCMP_dom"/>
</dbReference>
<keyword evidence="9 12" id="KW-0521">NADP</keyword>
<feature type="binding site" evidence="14">
    <location>
        <position position="175"/>
    </location>
    <ligand>
        <name>substrate</name>
    </ligand>
</feature>
<evidence type="ECO:0000256" key="8">
    <source>
        <dbReference type="ARBA" id="ARBA00022833"/>
    </source>
</evidence>
<comment type="pathway">
    <text evidence="3 12">Cofactor biosynthesis; riboflavin biosynthesis; 5-amino-6-(D-ribitylamino)uracil from GTP: step 3/4.</text>
</comment>
<dbReference type="PANTHER" id="PTHR38011:SF7">
    <property type="entry name" value="2,5-DIAMINO-6-RIBOSYLAMINO-4(3H)-PYRIMIDINONE 5'-PHOSPHATE REDUCTASE"/>
    <property type="match status" value="1"/>
</dbReference>
<evidence type="ECO:0000256" key="12">
    <source>
        <dbReference type="PIRNR" id="PIRNR006769"/>
    </source>
</evidence>
<dbReference type="SUPFAM" id="SSF53927">
    <property type="entry name" value="Cytidine deaminase-like"/>
    <property type="match status" value="1"/>
</dbReference>
<feature type="binding site" evidence="15">
    <location>
        <position position="82"/>
    </location>
    <ligand>
        <name>Zn(2+)</name>
        <dbReference type="ChEBI" id="CHEBI:29105"/>
        <note>catalytic</note>
    </ligand>
</feature>
<dbReference type="InterPro" id="IPR004794">
    <property type="entry name" value="Eubact_RibD"/>
</dbReference>
<keyword evidence="6 12" id="KW-0686">Riboflavin biosynthesis</keyword>
<dbReference type="Gene3D" id="3.40.140.10">
    <property type="entry name" value="Cytidine Deaminase, domain 2"/>
    <property type="match status" value="1"/>
</dbReference>
<evidence type="ECO:0000256" key="13">
    <source>
        <dbReference type="PIRSR" id="PIRSR006769-1"/>
    </source>
</evidence>
<evidence type="ECO:0000256" key="2">
    <source>
        <dbReference type="ARBA" id="ARBA00004882"/>
    </source>
</evidence>
<feature type="binding site" evidence="15">
    <location>
        <position position="57"/>
    </location>
    <ligand>
        <name>Zn(2+)</name>
        <dbReference type="ChEBI" id="CHEBI:29105"/>
        <note>catalytic</note>
    </ligand>
</feature>
<dbReference type="GO" id="GO:0008703">
    <property type="term" value="F:5-amino-6-(5-phosphoribosylamino)uracil reductase activity"/>
    <property type="evidence" value="ECO:0007669"/>
    <property type="project" value="UniProtKB-EC"/>
</dbReference>
<evidence type="ECO:0000256" key="14">
    <source>
        <dbReference type="PIRSR" id="PIRSR006769-2"/>
    </source>
</evidence>
<dbReference type="SUPFAM" id="SSF53597">
    <property type="entry name" value="Dihydrofolate reductase-like"/>
    <property type="match status" value="1"/>
</dbReference>
<feature type="binding site" evidence="14">
    <location>
        <position position="214"/>
    </location>
    <ligand>
        <name>substrate</name>
    </ligand>
</feature>
<feature type="binding site" evidence="14">
    <location>
        <position position="211"/>
    </location>
    <ligand>
        <name>substrate</name>
    </ligand>
</feature>
<dbReference type="Pfam" id="PF01872">
    <property type="entry name" value="RibD_C"/>
    <property type="match status" value="1"/>
</dbReference>
<proteinExistence type="inferred from homology"/>
<evidence type="ECO:0000256" key="11">
    <source>
        <dbReference type="ARBA" id="ARBA00023268"/>
    </source>
</evidence>
<dbReference type="EMBL" id="CP123872">
    <property type="protein sequence ID" value="WND02230.1"/>
    <property type="molecule type" value="Genomic_DNA"/>
</dbReference>
<dbReference type="GO" id="GO:0008270">
    <property type="term" value="F:zinc ion binding"/>
    <property type="evidence" value="ECO:0007669"/>
    <property type="project" value="InterPro"/>
</dbReference>
<dbReference type="CDD" id="cd01284">
    <property type="entry name" value="Riboflavin_deaminase-reductase"/>
    <property type="match status" value="1"/>
</dbReference>
<feature type="domain" description="CMP/dCMP-type deaminase" evidence="16">
    <location>
        <begin position="8"/>
        <end position="130"/>
    </location>
</feature>
<dbReference type="NCBIfam" id="TIGR00326">
    <property type="entry name" value="eubact_ribD"/>
    <property type="match status" value="1"/>
</dbReference>
<dbReference type="InterPro" id="IPR016193">
    <property type="entry name" value="Cytidine_deaminase-like"/>
</dbReference>
<comment type="similarity">
    <text evidence="4 12">In the N-terminal section; belongs to the cytidine and deoxycytidylate deaminase family.</text>
</comment>
<feature type="binding site" evidence="14">
    <location>
        <position position="207"/>
    </location>
    <ligand>
        <name>NADP(+)</name>
        <dbReference type="ChEBI" id="CHEBI:58349"/>
    </ligand>
</feature>
<dbReference type="KEGG" id="tmk:QGN29_11775"/>
<dbReference type="Pfam" id="PF00383">
    <property type="entry name" value="dCMP_cyt_deam_1"/>
    <property type="match status" value="1"/>
</dbReference>
<keyword evidence="11" id="KW-0511">Multifunctional enzyme</keyword>
<feature type="binding site" evidence="14">
    <location>
        <position position="177"/>
    </location>
    <ligand>
        <name>NADP(+)</name>
        <dbReference type="ChEBI" id="CHEBI:58349"/>
    </ligand>
</feature>
<dbReference type="InterPro" id="IPR024072">
    <property type="entry name" value="DHFR-like_dom_sf"/>
</dbReference>
<evidence type="ECO:0000256" key="9">
    <source>
        <dbReference type="ARBA" id="ARBA00022857"/>
    </source>
</evidence>
<evidence type="ECO:0000313" key="17">
    <source>
        <dbReference type="EMBL" id="WND02230.1"/>
    </source>
</evidence>
<dbReference type="EC" id="1.1.1.193" evidence="12"/>
<organism evidence="17 18">
    <name type="scientific">Temperatibacter marinus</name>
    <dbReference type="NCBI Taxonomy" id="1456591"/>
    <lineage>
        <taxon>Bacteria</taxon>
        <taxon>Pseudomonadati</taxon>
        <taxon>Pseudomonadota</taxon>
        <taxon>Alphaproteobacteria</taxon>
        <taxon>Kordiimonadales</taxon>
        <taxon>Temperatibacteraceae</taxon>
        <taxon>Temperatibacter</taxon>
    </lineage>
</organism>
<comment type="catalytic activity">
    <reaction evidence="12">
        <text>5-amino-6-(5-phospho-D-ribitylamino)uracil + NADP(+) = 5-amino-6-(5-phospho-D-ribosylamino)uracil + NADPH + H(+)</text>
        <dbReference type="Rhea" id="RHEA:17845"/>
        <dbReference type="ChEBI" id="CHEBI:15378"/>
        <dbReference type="ChEBI" id="CHEBI:57783"/>
        <dbReference type="ChEBI" id="CHEBI:58349"/>
        <dbReference type="ChEBI" id="CHEBI:58421"/>
        <dbReference type="ChEBI" id="CHEBI:58453"/>
        <dbReference type="EC" id="1.1.1.193"/>
    </reaction>
</comment>
<comment type="cofactor">
    <cofactor evidence="12 15">
        <name>Zn(2+)</name>
        <dbReference type="ChEBI" id="CHEBI:29105"/>
    </cofactor>
    <text evidence="12 15">Binds 1 zinc ion.</text>
</comment>
<dbReference type="PIRSF" id="PIRSF006769">
    <property type="entry name" value="RibD"/>
    <property type="match status" value="1"/>
</dbReference>
<comment type="function">
    <text evidence="1 12">Converts 2,5-diamino-6-(ribosylamino)-4(3h)-pyrimidinone 5'-phosphate into 5-amino-6-(ribosylamino)-2,4(1h,3h)-pyrimidinedione 5'-phosphate.</text>
</comment>
<evidence type="ECO:0000256" key="5">
    <source>
        <dbReference type="ARBA" id="ARBA00007417"/>
    </source>
</evidence>
<name>A0AA52EG86_9PROT</name>
<feature type="binding site" evidence="14">
    <location>
        <position position="294"/>
    </location>
    <ligand>
        <name>substrate</name>
    </ligand>
</feature>
<dbReference type="PROSITE" id="PS00903">
    <property type="entry name" value="CYT_DCMP_DEAMINASES_1"/>
    <property type="match status" value="1"/>
</dbReference>
<dbReference type="Gene3D" id="3.40.430.10">
    <property type="entry name" value="Dihydrofolate Reductase, subunit A"/>
    <property type="match status" value="1"/>
</dbReference>
<evidence type="ECO:0000256" key="10">
    <source>
        <dbReference type="ARBA" id="ARBA00023002"/>
    </source>
</evidence>
<comment type="similarity">
    <text evidence="5 12">In the C-terminal section; belongs to the HTP reductase family.</text>
</comment>
<evidence type="ECO:0000256" key="15">
    <source>
        <dbReference type="PIRSR" id="PIRSR006769-3"/>
    </source>
</evidence>
<dbReference type="GO" id="GO:0009231">
    <property type="term" value="P:riboflavin biosynthetic process"/>
    <property type="evidence" value="ECO:0007669"/>
    <property type="project" value="UniProtKB-KW"/>
</dbReference>
<feature type="binding site" evidence="14">
    <location>
        <begin position="296"/>
        <end position="302"/>
    </location>
    <ligand>
        <name>NADP(+)</name>
        <dbReference type="ChEBI" id="CHEBI:58349"/>
    </ligand>
</feature>
<evidence type="ECO:0000256" key="4">
    <source>
        <dbReference type="ARBA" id="ARBA00005259"/>
    </source>
</evidence>
<dbReference type="RefSeq" id="WP_310798065.1">
    <property type="nucleotide sequence ID" value="NZ_CP123872.1"/>
</dbReference>
<evidence type="ECO:0000256" key="6">
    <source>
        <dbReference type="ARBA" id="ARBA00022619"/>
    </source>
</evidence>
<dbReference type="InterPro" id="IPR050765">
    <property type="entry name" value="Riboflavin_Biosynth_HTPR"/>
</dbReference>
<feature type="binding site" evidence="14">
    <location>
        <position position="191"/>
    </location>
    <ligand>
        <name>substrate</name>
    </ligand>
</feature>
<evidence type="ECO:0000256" key="7">
    <source>
        <dbReference type="ARBA" id="ARBA00022723"/>
    </source>
</evidence>
<comment type="pathway">
    <text evidence="2 12">Cofactor biosynthesis; riboflavin biosynthesis; 5-amino-6-(D-ribitylamino)uracil from GTP: step 2/4.</text>
</comment>
<evidence type="ECO:0000259" key="16">
    <source>
        <dbReference type="PROSITE" id="PS51747"/>
    </source>
</evidence>
<keyword evidence="12 17" id="KW-0378">Hydrolase</keyword>
<dbReference type="InterPro" id="IPR016192">
    <property type="entry name" value="APOBEC/CMP_deaminase_Zn-bd"/>
</dbReference>
<evidence type="ECO:0000256" key="3">
    <source>
        <dbReference type="ARBA" id="ARBA00004910"/>
    </source>
</evidence>
<protein>
    <recommendedName>
        <fullName evidence="12">Riboflavin biosynthesis protein RibD</fullName>
    </recommendedName>
    <domain>
        <recommendedName>
            <fullName evidence="12">Diaminohydroxyphosphoribosylaminopyrimidine deaminase</fullName>
            <shortName evidence="12">DRAP deaminase</shortName>
            <ecNumber evidence="12">3.5.4.26</ecNumber>
        </recommendedName>
        <alternativeName>
            <fullName evidence="12">Riboflavin-specific deaminase</fullName>
        </alternativeName>
    </domain>
    <domain>
        <recommendedName>
            <fullName evidence="12">5-amino-6-(5-phosphoribosylamino)uracil reductase</fullName>
            <ecNumber evidence="12">1.1.1.193</ecNumber>
        </recommendedName>
        <alternativeName>
            <fullName evidence="12">HTP reductase</fullName>
        </alternativeName>
    </domain>
</protein>
<dbReference type="InterPro" id="IPR002734">
    <property type="entry name" value="RibDG_C"/>
</dbReference>
<feature type="active site" description="Proton donor" evidence="13">
    <location>
        <position position="59"/>
    </location>
</feature>
<gene>
    <name evidence="17" type="primary">ribD</name>
    <name evidence="17" type="ORF">QGN29_11775</name>
</gene>
<evidence type="ECO:0000313" key="18">
    <source>
        <dbReference type="Proteomes" id="UP001268683"/>
    </source>
</evidence>
<feature type="binding site" evidence="14">
    <location>
        <position position="203"/>
    </location>
    <ligand>
        <name>substrate</name>
    </ligand>
</feature>
<accession>A0AA52EG86</accession>
<evidence type="ECO:0000256" key="1">
    <source>
        <dbReference type="ARBA" id="ARBA00002151"/>
    </source>
</evidence>
<dbReference type="Proteomes" id="UP001268683">
    <property type="component" value="Chromosome"/>
</dbReference>
<keyword evidence="10 12" id="KW-0560">Oxidoreductase</keyword>
<keyword evidence="18" id="KW-1185">Reference proteome</keyword>
<sequence>MTHESFTDIDYGFMKHALSLSKRGLGTTAPNPSVGCVLVKNNHVIGQGWTQPGGRPHAEIHALTSAVSSPDGATAYVTLEPCAHKGQSGACTDALIQANVKRVIIASLDPNPQVNGKGIEDLKAAGIAVLSGCMKEEADKIHRGFFFSLQKNRPLYTAKIASSLDGKIALQCGESKWITNDQSRMRGHSLRANHDAILIGIGTALADNPSLTCRLKGLENQSPKRIVMDRQLRIPITSELVLSAEKIPTYIFTEVSNSKDYPPSVNIITLNNIKDLKEVSRVFLSLGLTRVLIEGGATLLSAFIEEDFVDDIYWFRSNQVIGADGLSAIRSLALRQLSDAKRYKLQELLPLGTDILERRTRRR</sequence>
<keyword evidence="8 12" id="KW-0862">Zinc</keyword>
<dbReference type="EC" id="3.5.4.26" evidence="12"/>
<dbReference type="AlphaFoldDB" id="A0AA52EG86"/>
<comment type="catalytic activity">
    <reaction evidence="12">
        <text>2,5-diamino-6-hydroxy-4-(5-phosphoribosylamino)-pyrimidine + H2O + H(+) = 5-amino-6-(5-phospho-D-ribosylamino)uracil + NH4(+)</text>
        <dbReference type="Rhea" id="RHEA:21868"/>
        <dbReference type="ChEBI" id="CHEBI:15377"/>
        <dbReference type="ChEBI" id="CHEBI:15378"/>
        <dbReference type="ChEBI" id="CHEBI:28938"/>
        <dbReference type="ChEBI" id="CHEBI:58453"/>
        <dbReference type="ChEBI" id="CHEBI:58614"/>
        <dbReference type="EC" id="3.5.4.26"/>
    </reaction>
</comment>
<feature type="binding site" evidence="15">
    <location>
        <position position="91"/>
    </location>
    <ligand>
        <name>Zn(2+)</name>
        <dbReference type="ChEBI" id="CHEBI:29105"/>
        <note>catalytic</note>
    </ligand>
</feature>